<evidence type="ECO:0000256" key="2">
    <source>
        <dbReference type="ARBA" id="ARBA00022803"/>
    </source>
</evidence>
<dbReference type="PANTHER" id="PTHR45641:SF19">
    <property type="entry name" value="NEPHROCYSTIN-3"/>
    <property type="match status" value="1"/>
</dbReference>
<dbReference type="AlphaFoldDB" id="A0A814TZR9"/>
<reference evidence="5" key="1">
    <citation type="submission" date="2021-02" db="EMBL/GenBank/DDBJ databases">
        <authorList>
            <person name="Nowell W R."/>
        </authorList>
    </citation>
    <scope>NUCLEOTIDE SEQUENCE</scope>
</reference>
<dbReference type="Pfam" id="PF03496">
    <property type="entry name" value="ADPrib_exo_Tox"/>
    <property type="match status" value="1"/>
</dbReference>
<evidence type="ECO:0000313" key="5">
    <source>
        <dbReference type="EMBL" id="CAF1166888.1"/>
    </source>
</evidence>
<proteinExistence type="predicted"/>
<dbReference type="SUPFAM" id="SSF48452">
    <property type="entry name" value="TPR-like"/>
    <property type="match status" value="3"/>
</dbReference>
<evidence type="ECO:0000313" key="7">
    <source>
        <dbReference type="Proteomes" id="UP000663882"/>
    </source>
</evidence>
<evidence type="ECO:0000256" key="3">
    <source>
        <dbReference type="PROSITE-ProRule" id="PRU00339"/>
    </source>
</evidence>
<feature type="domain" description="ADP ribosyltransferase" evidence="4">
    <location>
        <begin position="180"/>
        <end position="346"/>
    </location>
</feature>
<dbReference type="SMART" id="SM00028">
    <property type="entry name" value="TPR"/>
    <property type="match status" value="10"/>
</dbReference>
<organism evidence="5 7">
    <name type="scientific">Rotaria sordida</name>
    <dbReference type="NCBI Taxonomy" id="392033"/>
    <lineage>
        <taxon>Eukaryota</taxon>
        <taxon>Metazoa</taxon>
        <taxon>Spiralia</taxon>
        <taxon>Gnathifera</taxon>
        <taxon>Rotifera</taxon>
        <taxon>Eurotatoria</taxon>
        <taxon>Bdelloidea</taxon>
        <taxon>Philodinida</taxon>
        <taxon>Philodinidae</taxon>
        <taxon>Rotaria</taxon>
    </lineage>
</organism>
<comment type="caution">
    <text evidence="5">The sequence shown here is derived from an EMBL/GenBank/DDBJ whole genome shotgun (WGS) entry which is preliminary data.</text>
</comment>
<feature type="repeat" description="TPR" evidence="3">
    <location>
        <begin position="488"/>
        <end position="521"/>
    </location>
</feature>
<keyword evidence="1" id="KW-0677">Repeat</keyword>
<dbReference type="InterPro" id="IPR011990">
    <property type="entry name" value="TPR-like_helical_dom_sf"/>
</dbReference>
<dbReference type="EMBL" id="CAJOAX010003504">
    <property type="protein sequence ID" value="CAF3857861.1"/>
    <property type="molecule type" value="Genomic_DNA"/>
</dbReference>
<dbReference type="InterPro" id="IPR003540">
    <property type="entry name" value="ADP-ribosyltransferase"/>
</dbReference>
<dbReference type="EMBL" id="CAJNOO010001531">
    <property type="protein sequence ID" value="CAF1166888.1"/>
    <property type="molecule type" value="Genomic_DNA"/>
</dbReference>
<dbReference type="GO" id="GO:0005576">
    <property type="term" value="C:extracellular region"/>
    <property type="evidence" value="ECO:0007669"/>
    <property type="project" value="InterPro"/>
</dbReference>
<evidence type="ECO:0000259" key="4">
    <source>
        <dbReference type="Pfam" id="PF03496"/>
    </source>
</evidence>
<dbReference type="Proteomes" id="UP000663823">
    <property type="component" value="Unassembled WGS sequence"/>
</dbReference>
<dbReference type="Proteomes" id="UP000663882">
    <property type="component" value="Unassembled WGS sequence"/>
</dbReference>
<protein>
    <recommendedName>
        <fullName evidence="4">ADP ribosyltransferase domain-containing protein</fullName>
    </recommendedName>
</protein>
<evidence type="ECO:0000256" key="1">
    <source>
        <dbReference type="ARBA" id="ARBA00022737"/>
    </source>
</evidence>
<name>A0A814TZR9_9BILA</name>
<dbReference type="OrthoDB" id="5986190at2759"/>
<feature type="repeat" description="TPR" evidence="3">
    <location>
        <begin position="699"/>
        <end position="732"/>
    </location>
</feature>
<dbReference type="Gene3D" id="3.90.176.10">
    <property type="entry name" value="Toxin ADP-ribosyltransferase, Chain A, domain 1"/>
    <property type="match status" value="1"/>
</dbReference>
<gene>
    <name evidence="6" type="ORF">OTI717_LOCUS21531</name>
    <name evidence="5" type="ORF">RFH988_LOCUS22747</name>
</gene>
<accession>A0A814TZR9</accession>
<feature type="repeat" description="TPR" evidence="3">
    <location>
        <begin position="614"/>
        <end position="647"/>
    </location>
</feature>
<dbReference type="Pfam" id="PF13424">
    <property type="entry name" value="TPR_12"/>
    <property type="match status" value="3"/>
</dbReference>
<evidence type="ECO:0000313" key="6">
    <source>
        <dbReference type="EMBL" id="CAF3857861.1"/>
    </source>
</evidence>
<sequence>MIGNGFNNREFIYYNDKQTCADYVQSIAKSETIFLISTASCAIEILSLIHTLRQLDSVFLFSTEEDYNKYEYLFDEYSKVIGIVYELPKLFQSIEENIDLAIKQIESFQFYEQKQKSTRELSKEAGSFLWLRLFKDVVLNLPHDEQAKQDMINRLKEHYHNNSKQLKLIAKFNSEYNADDALRWYSGQPFLYKQLNRALRTEDIELLYAFRYFIADLCKSLAKEYQIIKESFDSTITFYRGVKLSNEEVKKIKNNVGKLISTNGFLSTSIDRNVALAFVGEPTDNEVSILFEIECSLDTNETVIMAMISQYSLHPQEQEVLFDLDAAFEFLSVTEDESSPMTIVKMRATNEGSIIAQEHIEHHRKYMSTSGVVLLFGYLLAETGEYDKCQKYFECLLKNPNEDNISFIYYYMGVVHSYKCEYEKALQYYEQAYEMMMNSVPQLLKASSFVLNDIGSILQIQGQYDVALDHHMRALKIRQDYVDYINMAVSLANIAVTYNSKGEFQRALNFFMKCLHLREQYLPNEHKETASVLSNIGLVFNHMDQLDTSLEYQYKSLEMNEKCLPPQHENIALCLYRIALVLTNKGKYDDALDYHIRALKIRESIFPNGHIKISNALNNIGFVYYSKKDYVLTLDYLKKSLEMRERLMPNINDAGLLNTLTYFGLTYTKLHEHNDALMYHTRALKVSQSLFHNGHGKITDCLTNIGIAFRELKDYKHAFEYFEKASKNEELNTTKPNLFKLARIYDNMGICLCSQDDDMSNGLSYRMKAVRIIEKLSPCIQYAQWIDSIGNIFFEYEKYDNALECHLTSLNIRVQCFPTDHVDIAENFMHIADVYIEKEKIKEQESTDKYQTKALFFYESALEIYRKWKHPNVADVINKIVSVNKNTN</sequence>
<dbReference type="PANTHER" id="PTHR45641">
    <property type="entry name" value="TETRATRICOPEPTIDE REPEAT PROTEIN (AFU_ORTHOLOGUE AFUA_6G03870)"/>
    <property type="match status" value="1"/>
</dbReference>
<feature type="repeat" description="TPR" evidence="3">
    <location>
        <begin position="406"/>
        <end position="439"/>
    </location>
</feature>
<dbReference type="PROSITE" id="PS50005">
    <property type="entry name" value="TPR"/>
    <property type="match status" value="4"/>
</dbReference>
<keyword evidence="2 3" id="KW-0802">TPR repeat</keyword>
<dbReference type="PROSITE" id="PS51996">
    <property type="entry name" value="TR_MART"/>
    <property type="match status" value="1"/>
</dbReference>
<dbReference type="InterPro" id="IPR019734">
    <property type="entry name" value="TPR_rpt"/>
</dbReference>
<dbReference type="Pfam" id="PF13181">
    <property type="entry name" value="TPR_8"/>
    <property type="match status" value="1"/>
</dbReference>
<dbReference type="SUPFAM" id="SSF56399">
    <property type="entry name" value="ADP-ribosylation"/>
    <property type="match status" value="1"/>
</dbReference>
<dbReference type="Gene3D" id="1.25.40.10">
    <property type="entry name" value="Tetratricopeptide repeat domain"/>
    <property type="match status" value="4"/>
</dbReference>